<protein>
    <submittedName>
        <fullName evidence="1">Uncharacterized protein</fullName>
    </submittedName>
</protein>
<evidence type="ECO:0000313" key="1">
    <source>
        <dbReference type="EMBL" id="GFU05167.1"/>
    </source>
</evidence>
<keyword evidence="2" id="KW-1185">Reference proteome</keyword>
<proteinExistence type="predicted"/>
<reference evidence="1" key="1">
    <citation type="submission" date="2020-08" db="EMBL/GenBank/DDBJ databases">
        <title>Multicomponent nature underlies the extraordinary mechanical properties of spider dragline silk.</title>
        <authorList>
            <person name="Kono N."/>
            <person name="Nakamura H."/>
            <person name="Mori M."/>
            <person name="Yoshida Y."/>
            <person name="Ohtoshi R."/>
            <person name="Malay A.D."/>
            <person name="Moran D.A.P."/>
            <person name="Tomita M."/>
            <person name="Numata K."/>
            <person name="Arakawa K."/>
        </authorList>
    </citation>
    <scope>NUCLEOTIDE SEQUENCE</scope>
</reference>
<dbReference type="OrthoDB" id="10499050at2759"/>
<sequence length="168" mass="17971">MNFEYEVMDTRTTNSRNSICTLKGRQLNPGNLGGLLIRLPNLSIREEALMDTETFALGILNEVKMGRILPPSERNGGKGDVIDPPRCHGDQDGFGEEGRKAASFALAPRLGILQAIPDLLLSSFIVCDIFAAGFVADDDCGTVLVLGPVVAPASVGTLGLYRNSCGYK</sequence>
<dbReference type="EMBL" id="BMAW01077216">
    <property type="protein sequence ID" value="GFU05167.1"/>
    <property type="molecule type" value="Genomic_DNA"/>
</dbReference>
<dbReference type="Proteomes" id="UP000887013">
    <property type="component" value="Unassembled WGS sequence"/>
</dbReference>
<comment type="caution">
    <text evidence="1">The sequence shown here is derived from an EMBL/GenBank/DDBJ whole genome shotgun (WGS) entry which is preliminary data.</text>
</comment>
<organism evidence="1 2">
    <name type="scientific">Nephila pilipes</name>
    <name type="common">Giant wood spider</name>
    <name type="synonym">Nephila maculata</name>
    <dbReference type="NCBI Taxonomy" id="299642"/>
    <lineage>
        <taxon>Eukaryota</taxon>
        <taxon>Metazoa</taxon>
        <taxon>Ecdysozoa</taxon>
        <taxon>Arthropoda</taxon>
        <taxon>Chelicerata</taxon>
        <taxon>Arachnida</taxon>
        <taxon>Araneae</taxon>
        <taxon>Araneomorphae</taxon>
        <taxon>Entelegynae</taxon>
        <taxon>Araneoidea</taxon>
        <taxon>Nephilidae</taxon>
        <taxon>Nephila</taxon>
    </lineage>
</organism>
<gene>
    <name evidence="1" type="ORF">NPIL_119751</name>
</gene>
<name>A0A8X6Q3S6_NEPPI</name>
<evidence type="ECO:0000313" key="2">
    <source>
        <dbReference type="Proteomes" id="UP000887013"/>
    </source>
</evidence>
<accession>A0A8X6Q3S6</accession>
<dbReference type="AlphaFoldDB" id="A0A8X6Q3S6"/>